<evidence type="ECO:0000313" key="8">
    <source>
        <dbReference type="Proteomes" id="UP000253759"/>
    </source>
</evidence>
<dbReference type="Gene3D" id="3.40.50.300">
    <property type="entry name" value="P-loop containing nucleotide triphosphate hydrolases"/>
    <property type="match status" value="1"/>
</dbReference>
<sequence length="236" mass="26355">MRPLAQNWVDGKPFSFIDWLEDRPGQPSVVIVQRSGKHSDLSAGWIGAIVDAIAAHASDEQFPNSQRRRIFLCLDELAALKRLRSLPDLLDVGRNKGVGVIAALQEVEQLQSIYGADTATSLLKRFRTKIVCQQNQDAATDELTRTLIGMRTVRIEQTSETTTKGKDGVSTSIARTKQEKEVPVVRGERLAYDLGVFDNKVRALIVGLGNIVEIDWPMTIWPKRHRPDKESKSTPQ</sequence>
<dbReference type="CDD" id="cd01127">
    <property type="entry name" value="TrwB_TraG_TraD_VirD4"/>
    <property type="match status" value="1"/>
</dbReference>
<evidence type="ECO:0000256" key="3">
    <source>
        <dbReference type="ARBA" id="ARBA00022692"/>
    </source>
</evidence>
<dbReference type="PANTHER" id="PTHR37937">
    <property type="entry name" value="CONJUGATIVE TRANSFER: DNA TRANSPORT"/>
    <property type="match status" value="1"/>
</dbReference>
<dbReference type="Proteomes" id="UP000253759">
    <property type="component" value="Unassembled WGS sequence"/>
</dbReference>
<comment type="caution">
    <text evidence="7">The sequence shown here is derived from an EMBL/GenBank/DDBJ whole genome shotgun (WGS) entry which is preliminary data.</text>
</comment>
<dbReference type="Pfam" id="PF10412">
    <property type="entry name" value="TrwB_AAD_bind"/>
    <property type="match status" value="1"/>
</dbReference>
<keyword evidence="2" id="KW-1003">Cell membrane</keyword>
<evidence type="ECO:0000259" key="6">
    <source>
        <dbReference type="Pfam" id="PF10412"/>
    </source>
</evidence>
<dbReference type="RefSeq" id="WP_114647163.1">
    <property type="nucleotide sequence ID" value="NZ_QQNH01000052.1"/>
</dbReference>
<dbReference type="GO" id="GO:0005886">
    <property type="term" value="C:plasma membrane"/>
    <property type="evidence" value="ECO:0007669"/>
    <property type="project" value="UniProtKB-SubCell"/>
</dbReference>
<evidence type="ECO:0000313" key="7">
    <source>
        <dbReference type="EMBL" id="RDE07599.1"/>
    </source>
</evidence>
<organism evidence="7 8">
    <name type="scientific">Pelagibacterium lacus</name>
    <dbReference type="NCBI Taxonomy" id="2282655"/>
    <lineage>
        <taxon>Bacteria</taxon>
        <taxon>Pseudomonadati</taxon>
        <taxon>Pseudomonadota</taxon>
        <taxon>Alphaproteobacteria</taxon>
        <taxon>Hyphomicrobiales</taxon>
        <taxon>Devosiaceae</taxon>
        <taxon>Pelagibacterium</taxon>
    </lineage>
</organism>
<dbReference type="SUPFAM" id="SSF52540">
    <property type="entry name" value="P-loop containing nucleoside triphosphate hydrolases"/>
    <property type="match status" value="1"/>
</dbReference>
<evidence type="ECO:0000256" key="2">
    <source>
        <dbReference type="ARBA" id="ARBA00022475"/>
    </source>
</evidence>
<protein>
    <recommendedName>
        <fullName evidence="6">Type IV secretion system coupling protein TraD DNA-binding domain-containing protein</fullName>
    </recommendedName>
</protein>
<dbReference type="InterPro" id="IPR051539">
    <property type="entry name" value="T4SS-coupling_protein"/>
</dbReference>
<proteinExistence type="predicted"/>
<feature type="domain" description="Type IV secretion system coupling protein TraD DNA-binding" evidence="6">
    <location>
        <begin position="10"/>
        <end position="182"/>
    </location>
</feature>
<reference evidence="8" key="1">
    <citation type="submission" date="2018-07" db="EMBL/GenBank/DDBJ databases">
        <authorList>
            <person name="Liu B.-T."/>
            <person name="Du Z."/>
        </authorList>
    </citation>
    <scope>NUCLEOTIDE SEQUENCE [LARGE SCALE GENOMIC DNA]</scope>
    <source>
        <strain evidence="8">XYN52</strain>
    </source>
</reference>
<dbReference type="InterPro" id="IPR019476">
    <property type="entry name" value="T4SS_TraD_DNA-bd"/>
</dbReference>
<name>A0A369W0M8_9HYPH</name>
<dbReference type="OrthoDB" id="102453at2"/>
<dbReference type="PANTHER" id="PTHR37937:SF1">
    <property type="entry name" value="CONJUGATIVE TRANSFER: DNA TRANSPORT"/>
    <property type="match status" value="1"/>
</dbReference>
<keyword evidence="3" id="KW-0812">Transmembrane</keyword>
<keyword evidence="8" id="KW-1185">Reference proteome</keyword>
<dbReference type="AlphaFoldDB" id="A0A369W0M8"/>
<accession>A0A369W0M8</accession>
<keyword evidence="4" id="KW-1133">Transmembrane helix</keyword>
<gene>
    <name evidence="7" type="ORF">DVH29_15890</name>
</gene>
<dbReference type="InterPro" id="IPR027417">
    <property type="entry name" value="P-loop_NTPase"/>
</dbReference>
<evidence type="ECO:0000256" key="4">
    <source>
        <dbReference type="ARBA" id="ARBA00022989"/>
    </source>
</evidence>
<comment type="subcellular location">
    <subcellularLocation>
        <location evidence="1">Cell membrane</location>
        <topology evidence="1">Multi-pass membrane protein</topology>
    </subcellularLocation>
</comment>
<evidence type="ECO:0000256" key="1">
    <source>
        <dbReference type="ARBA" id="ARBA00004651"/>
    </source>
</evidence>
<evidence type="ECO:0000256" key="5">
    <source>
        <dbReference type="ARBA" id="ARBA00023136"/>
    </source>
</evidence>
<dbReference type="EMBL" id="QQNH01000052">
    <property type="protein sequence ID" value="RDE07599.1"/>
    <property type="molecule type" value="Genomic_DNA"/>
</dbReference>
<keyword evidence="5" id="KW-0472">Membrane</keyword>